<organism evidence="10 11">
    <name type="scientific">Mycolicibacterium moriokaense</name>
    <dbReference type="NCBI Taxonomy" id="39691"/>
    <lineage>
        <taxon>Bacteria</taxon>
        <taxon>Bacillati</taxon>
        <taxon>Actinomycetota</taxon>
        <taxon>Actinomycetes</taxon>
        <taxon>Mycobacteriales</taxon>
        <taxon>Mycobacteriaceae</taxon>
        <taxon>Mycolicibacterium</taxon>
    </lineage>
</organism>
<feature type="region of interest" description="Disordered" evidence="7">
    <location>
        <begin position="1"/>
        <end position="20"/>
    </location>
</feature>
<feature type="transmembrane region" description="Helical" evidence="8">
    <location>
        <begin position="229"/>
        <end position="247"/>
    </location>
</feature>
<comment type="similarity">
    <text evidence="2">Belongs to the EccD/Snm4 family.</text>
</comment>
<dbReference type="EMBL" id="QJJU01000023">
    <property type="protein sequence ID" value="PXX03221.1"/>
    <property type="molecule type" value="Genomic_DNA"/>
</dbReference>
<dbReference type="Pfam" id="PF08817">
    <property type="entry name" value="YukD"/>
    <property type="match status" value="1"/>
</dbReference>
<evidence type="ECO:0000259" key="9">
    <source>
        <dbReference type="Pfam" id="PF19053"/>
    </source>
</evidence>
<evidence type="ECO:0000256" key="8">
    <source>
        <dbReference type="SAM" id="Phobius"/>
    </source>
</evidence>
<feature type="transmembrane region" description="Helical" evidence="8">
    <location>
        <begin position="254"/>
        <end position="275"/>
    </location>
</feature>
<dbReference type="InterPro" id="IPR044049">
    <property type="entry name" value="EccD_transm"/>
</dbReference>
<evidence type="ECO:0000256" key="2">
    <source>
        <dbReference type="ARBA" id="ARBA00006162"/>
    </source>
</evidence>
<dbReference type="OrthoDB" id="4640662at2"/>
<dbReference type="InterPro" id="IPR006707">
    <property type="entry name" value="T7SS_EccD"/>
</dbReference>
<keyword evidence="6 8" id="KW-0472">Membrane</keyword>
<dbReference type="AlphaFoldDB" id="A0A318HCI9"/>
<evidence type="ECO:0000313" key="10">
    <source>
        <dbReference type="EMBL" id="PXX03221.1"/>
    </source>
</evidence>
<feature type="transmembrane region" description="Helical" evidence="8">
    <location>
        <begin position="482"/>
        <end position="502"/>
    </location>
</feature>
<name>A0A318HCI9_9MYCO</name>
<evidence type="ECO:0000313" key="11">
    <source>
        <dbReference type="Proteomes" id="UP000247781"/>
    </source>
</evidence>
<evidence type="ECO:0000256" key="6">
    <source>
        <dbReference type="ARBA" id="ARBA00023136"/>
    </source>
</evidence>
<feature type="transmembrane region" description="Helical" evidence="8">
    <location>
        <begin position="414"/>
        <end position="433"/>
    </location>
</feature>
<reference evidence="10 11" key="2">
    <citation type="submission" date="2018-06" db="EMBL/GenBank/DDBJ databases">
        <title>Sequencing of bacterial isolates from soil warming experiment in Harvard Forest, Massachusetts, USA.</title>
        <authorList>
            <person name="Deangelis K.PhD."/>
        </authorList>
    </citation>
    <scope>NUCLEOTIDE SEQUENCE [LARGE SCALE GENOMIC DNA]</scope>
    <source>
        <strain evidence="10 11">GAS496</strain>
    </source>
</reference>
<feature type="transmembrane region" description="Helical" evidence="8">
    <location>
        <begin position="445"/>
        <end position="470"/>
    </location>
</feature>
<gene>
    <name evidence="10" type="ORF">C8E89_12323</name>
</gene>
<feature type="transmembrane region" description="Helical" evidence="8">
    <location>
        <begin position="281"/>
        <end position="305"/>
    </location>
</feature>
<evidence type="ECO:0000256" key="5">
    <source>
        <dbReference type="ARBA" id="ARBA00022989"/>
    </source>
</evidence>
<evidence type="ECO:0000256" key="3">
    <source>
        <dbReference type="ARBA" id="ARBA00022475"/>
    </source>
</evidence>
<dbReference type="GO" id="GO:0005886">
    <property type="term" value="C:plasma membrane"/>
    <property type="evidence" value="ECO:0007669"/>
    <property type="project" value="UniProtKB-SubCell"/>
</dbReference>
<dbReference type="NCBIfam" id="TIGR03920">
    <property type="entry name" value="T7SS_EccD"/>
    <property type="match status" value="1"/>
</dbReference>
<dbReference type="PIRSF" id="PIRSF017804">
    <property type="entry name" value="Secretion_EccD1"/>
    <property type="match status" value="1"/>
</dbReference>
<sequence length="505" mass="51800">MTAVRPGFGSPASSAGEAPLVPSSCRVSILVGDSHQIDLVLPSAVPLSALADATRDAANRILRTRGDDELPRGSYEFARVAGMTALTADLSLAAQGVADGELLALVPAGTAQRYGPNIENVSTALARFAQEHFPVVSARDAGAVGAALTAAALAVAAVIVWRLRWASSGNWAPAAVFAAAAAVLVLAALVGSRTTAPRSVVDGTGWAALVAAALAGATGPHGAHPSSPHAFLASLVTIVGSLMLARFTGRHWTAAAAVITVAAAGFGAATVRMFFEVPGQRIAIVMLIAVLVAARVAPAMGLWMARVPRQSFGSITGRDLFARAPGQPEDTVSPVESAAHDVTLRGEQVAEVARRSNRVLTGTLLGVGTVELASSWFAVTPGSGSQWPSVTVVAVIALILVLRARGFRDRRHAITVVCAASLSLISIPAHYGLHAAPSATATGLWAAAAVLAVAVAGLIAGATVPSHLFSPPVRQVVEYVEYLLMALVIPFSAWAIGLLQFIRYH</sequence>
<reference evidence="11" key="1">
    <citation type="submission" date="2018-05" db="EMBL/GenBank/DDBJ databases">
        <authorList>
            <person name="Deangelis K."/>
            <person name="Huntemann M."/>
            <person name="Clum A."/>
            <person name="Pillay M."/>
            <person name="Palaniappan K."/>
            <person name="Varghese N."/>
            <person name="Mikhailova N."/>
            <person name="Stamatis D."/>
            <person name="Reddy T."/>
            <person name="Daum C."/>
            <person name="Shapiro N."/>
            <person name="Ivanova N."/>
            <person name="Kyrpides N."/>
            <person name="Woyke T."/>
        </authorList>
    </citation>
    <scope>NUCLEOTIDE SEQUENCE [LARGE SCALE GENOMIC DNA]</scope>
    <source>
        <strain evidence="11">GAS496</strain>
    </source>
</reference>
<dbReference type="InterPro" id="IPR024962">
    <property type="entry name" value="YukD-like"/>
</dbReference>
<keyword evidence="4 8" id="KW-0812">Transmembrane</keyword>
<feature type="transmembrane region" description="Helical" evidence="8">
    <location>
        <begin position="143"/>
        <end position="165"/>
    </location>
</feature>
<proteinExistence type="inferred from homology"/>
<keyword evidence="3" id="KW-1003">Cell membrane</keyword>
<feature type="transmembrane region" description="Helical" evidence="8">
    <location>
        <begin position="203"/>
        <end position="223"/>
    </location>
</feature>
<dbReference type="Pfam" id="PF19053">
    <property type="entry name" value="EccD"/>
    <property type="match status" value="1"/>
</dbReference>
<comment type="subcellular location">
    <subcellularLocation>
        <location evidence="1">Cell membrane</location>
        <topology evidence="1">Multi-pass membrane protein</topology>
    </subcellularLocation>
</comment>
<evidence type="ECO:0000256" key="7">
    <source>
        <dbReference type="SAM" id="MobiDB-lite"/>
    </source>
</evidence>
<accession>A0A318HCI9</accession>
<evidence type="ECO:0000256" key="1">
    <source>
        <dbReference type="ARBA" id="ARBA00004651"/>
    </source>
</evidence>
<feature type="transmembrane region" description="Helical" evidence="8">
    <location>
        <begin position="385"/>
        <end position="402"/>
    </location>
</feature>
<keyword evidence="5 8" id="KW-1133">Transmembrane helix</keyword>
<dbReference type="Proteomes" id="UP000247781">
    <property type="component" value="Unassembled WGS sequence"/>
</dbReference>
<protein>
    <submittedName>
        <fullName evidence="10">Type VII secretion integral membrane protein EccD</fullName>
    </submittedName>
</protein>
<keyword evidence="11" id="KW-1185">Reference proteome</keyword>
<feature type="transmembrane region" description="Helical" evidence="8">
    <location>
        <begin position="171"/>
        <end position="191"/>
    </location>
</feature>
<evidence type="ECO:0000256" key="4">
    <source>
        <dbReference type="ARBA" id="ARBA00022692"/>
    </source>
</evidence>
<comment type="caution">
    <text evidence="10">The sequence shown here is derived from an EMBL/GenBank/DDBJ whole genome shotgun (WGS) entry which is preliminary data.</text>
</comment>
<dbReference type="Gene3D" id="3.10.20.90">
    <property type="entry name" value="Phosphatidylinositol 3-kinase Catalytic Subunit, Chain A, domain 1"/>
    <property type="match status" value="1"/>
</dbReference>
<dbReference type="RefSeq" id="WP_110318995.1">
    <property type="nucleotide sequence ID" value="NZ_QJJU01000023.1"/>
</dbReference>
<feature type="domain" description="EccD-like transmembrane" evidence="9">
    <location>
        <begin position="144"/>
        <end position="503"/>
    </location>
</feature>